<dbReference type="Proteomes" id="UP001078443">
    <property type="component" value="Unassembled WGS sequence"/>
</dbReference>
<keyword evidence="1" id="KW-0812">Transmembrane</keyword>
<dbReference type="Pfam" id="PF14014">
    <property type="entry name" value="DUF4230"/>
    <property type="match status" value="1"/>
</dbReference>
<gene>
    <name evidence="2" type="ORF">OW763_01615</name>
</gene>
<evidence type="ECO:0000313" key="2">
    <source>
        <dbReference type="EMBL" id="MCY6483050.1"/>
    </source>
</evidence>
<name>A0ABT4CY66_9CLOT</name>
<protein>
    <submittedName>
        <fullName evidence="2">DUF4230 domain-containing protein</fullName>
    </submittedName>
</protein>
<evidence type="ECO:0000313" key="3">
    <source>
        <dbReference type="Proteomes" id="UP001078443"/>
    </source>
</evidence>
<organism evidence="2 3">
    <name type="scientific">Clostridium aestuarii</name>
    <dbReference type="NCBI Taxonomy" id="338193"/>
    <lineage>
        <taxon>Bacteria</taxon>
        <taxon>Bacillati</taxon>
        <taxon>Bacillota</taxon>
        <taxon>Clostridia</taxon>
        <taxon>Eubacteriales</taxon>
        <taxon>Clostridiaceae</taxon>
        <taxon>Clostridium</taxon>
    </lineage>
</organism>
<accession>A0ABT4CY66</accession>
<feature type="transmembrane region" description="Helical" evidence="1">
    <location>
        <begin position="23"/>
        <end position="43"/>
    </location>
</feature>
<comment type="caution">
    <text evidence="2">The sequence shown here is derived from an EMBL/GenBank/DDBJ whole genome shotgun (WGS) entry which is preliminary data.</text>
</comment>
<sequence length="214" mass="24498">MDSELSFNTKKKSFKLGFFHKSIIILVLLIIFLFMLNSVAKIFKLPSITISKKVEINSTVTIEQISKICSLASVKYEYSDVVIKKEPLYINSVKIPFTEKGFLIKFNGKINAGVDVIDFNKTSEDSCTILLSKPKILSNSFDPNSIYYYEKHDGLFNKLEIDEDDKAIANQMKMFEQNKKEDILNKAEQNAKDSLISFMNALSFKNVEIKFSEK</sequence>
<dbReference type="InterPro" id="IPR025324">
    <property type="entry name" value="DUF4230"/>
</dbReference>
<evidence type="ECO:0000256" key="1">
    <source>
        <dbReference type="SAM" id="Phobius"/>
    </source>
</evidence>
<keyword evidence="1" id="KW-0472">Membrane</keyword>
<dbReference type="RefSeq" id="WP_268039316.1">
    <property type="nucleotide sequence ID" value="NZ_JAPQER010000001.1"/>
</dbReference>
<keyword evidence="1" id="KW-1133">Transmembrane helix</keyword>
<dbReference type="EMBL" id="JAPQER010000001">
    <property type="protein sequence ID" value="MCY6483050.1"/>
    <property type="molecule type" value="Genomic_DNA"/>
</dbReference>
<keyword evidence="3" id="KW-1185">Reference proteome</keyword>
<proteinExistence type="predicted"/>
<reference evidence="2" key="1">
    <citation type="submission" date="2022-12" db="EMBL/GenBank/DDBJ databases">
        <authorList>
            <person name="Wang J."/>
        </authorList>
    </citation>
    <scope>NUCLEOTIDE SEQUENCE</scope>
    <source>
        <strain evidence="2">HY-45-18</strain>
    </source>
</reference>